<dbReference type="RefSeq" id="WP_095896030.1">
    <property type="nucleotide sequence ID" value="NZ_BOPK01000010.1"/>
</dbReference>
<dbReference type="EMBL" id="CP022387">
    <property type="protein sequence ID" value="ATA89451.1"/>
    <property type="molecule type" value="Genomic_DNA"/>
</dbReference>
<name>A0A250FWR7_9FLAO</name>
<evidence type="ECO:0000313" key="2">
    <source>
        <dbReference type="Proteomes" id="UP000217348"/>
    </source>
</evidence>
<protein>
    <submittedName>
        <fullName evidence="1">Uncharacterized protein</fullName>
    </submittedName>
</protein>
<evidence type="ECO:0000313" key="1">
    <source>
        <dbReference type="EMBL" id="ATA89451.1"/>
    </source>
</evidence>
<sequence length="105" mass="12454">MTLSLDRKYHFNALLFIKKSIFLPNTTSPKDDVVNRLFLQIEENLYGFVYKTLNENFAQYEKPFDVEISIFAFDFMKTSIGLGNVYKVFRGQEEVGWIEIRRKVE</sequence>
<accession>A0A250FWR7</accession>
<dbReference type="Proteomes" id="UP000217348">
    <property type="component" value="Chromosome"/>
</dbReference>
<organism evidence="1 2">
    <name type="scientific">Capnocytophaga stomatis</name>
    <dbReference type="NCBI Taxonomy" id="1848904"/>
    <lineage>
        <taxon>Bacteria</taxon>
        <taxon>Pseudomonadati</taxon>
        <taxon>Bacteroidota</taxon>
        <taxon>Flavobacteriia</taxon>
        <taxon>Flavobacteriales</taxon>
        <taxon>Flavobacteriaceae</taxon>
        <taxon>Capnocytophaga</taxon>
    </lineage>
</organism>
<gene>
    <name evidence="1" type="ORF">CGC58_06750</name>
</gene>
<proteinExistence type="predicted"/>
<dbReference type="AlphaFoldDB" id="A0A250FWR7"/>
<dbReference type="KEGG" id="csto:CGC58_06750"/>
<reference evidence="2" key="1">
    <citation type="submission" date="2017-06" db="EMBL/GenBank/DDBJ databases">
        <title>Capnocytophaga spp. assemblies.</title>
        <authorList>
            <person name="Gulvik C.A."/>
        </authorList>
    </citation>
    <scope>NUCLEOTIDE SEQUENCE [LARGE SCALE GENOMIC DNA]</scope>
    <source>
        <strain evidence="2">H2177</strain>
    </source>
</reference>